<gene>
    <name evidence="2" type="ORF">SAMN05660429_01700</name>
</gene>
<evidence type="ECO:0000313" key="3">
    <source>
        <dbReference type="Proteomes" id="UP000199308"/>
    </source>
</evidence>
<name>A0A1I0E1W7_THASX</name>
<keyword evidence="3" id="KW-1185">Reference proteome</keyword>
<sequence length="213" mass="23848">MKHTVLLVIALLFGQASTHADEIKKAVTEQGDVVVLMPDGTWYYQDGSVKQPMTIAVNDAPFSKSKDATFLIKSSINNSAVWINPKQWKFKKNNNGHDVAEFVFKMPGKDLNALLINEGLEIPVETLANVAIQNAQQAASEINVFKKEYRTVNGKQVIYMEMEGKIQGIRFMYLGYYFSNESGATQLIAYSGKNKIDEYRNDISTLLNGLTIQ</sequence>
<feature type="chain" id="PRO_5011617539" evidence="1">
    <location>
        <begin position="21"/>
        <end position="213"/>
    </location>
</feature>
<evidence type="ECO:0000313" key="2">
    <source>
        <dbReference type="EMBL" id="SET39076.1"/>
    </source>
</evidence>
<dbReference type="Proteomes" id="UP000199308">
    <property type="component" value="Unassembled WGS sequence"/>
</dbReference>
<dbReference type="STRING" id="349064.SAMN05660429_01700"/>
<keyword evidence="1" id="KW-0732">Signal</keyword>
<feature type="signal peptide" evidence="1">
    <location>
        <begin position="1"/>
        <end position="20"/>
    </location>
</feature>
<reference evidence="2 3" key="1">
    <citation type="submission" date="2016-10" db="EMBL/GenBank/DDBJ databases">
        <authorList>
            <person name="de Groot N.N."/>
        </authorList>
    </citation>
    <scope>NUCLEOTIDE SEQUENCE [LARGE SCALE GENOMIC DNA]</scope>
    <source>
        <strain evidence="2 3">DSM 19706</strain>
    </source>
</reference>
<proteinExistence type="predicted"/>
<accession>A0A1I0E1W7</accession>
<organism evidence="2 3">
    <name type="scientific">Thalassotalea agarivorans</name>
    <name type="common">Thalassomonas agarivorans</name>
    <dbReference type="NCBI Taxonomy" id="349064"/>
    <lineage>
        <taxon>Bacteria</taxon>
        <taxon>Pseudomonadati</taxon>
        <taxon>Pseudomonadota</taxon>
        <taxon>Gammaproteobacteria</taxon>
        <taxon>Alteromonadales</taxon>
        <taxon>Colwelliaceae</taxon>
        <taxon>Thalassotalea</taxon>
    </lineage>
</organism>
<evidence type="ECO:0000256" key="1">
    <source>
        <dbReference type="SAM" id="SignalP"/>
    </source>
</evidence>
<dbReference type="EMBL" id="FOHK01000007">
    <property type="protein sequence ID" value="SET39076.1"/>
    <property type="molecule type" value="Genomic_DNA"/>
</dbReference>
<dbReference type="AlphaFoldDB" id="A0A1I0E1W7"/>
<protein>
    <submittedName>
        <fullName evidence="2">Uncharacterized protein</fullName>
    </submittedName>
</protein>